<feature type="non-terminal residue" evidence="1">
    <location>
        <position position="1"/>
    </location>
</feature>
<accession>A0A956NKX9</accession>
<gene>
    <name evidence="1" type="ORF">KDA27_24925</name>
</gene>
<protein>
    <submittedName>
        <fullName evidence="1">Uncharacterized protein</fullName>
    </submittedName>
</protein>
<dbReference type="Proteomes" id="UP000739538">
    <property type="component" value="Unassembled WGS sequence"/>
</dbReference>
<sequence>GAYDFGQVLNLDIGPDDTVHMIVSTAGEISYRQMSLDGSVLMETPLPDDRYPFVLKVSDQGDAGVLVAEDVFYSFPNGGTEFLGPVDIAPGVFIGNGDMDFNYTDCGDIFVAWNYAYMSGLATPNCYSGWGVRYAKADGTVGPVIVKSAFEHSPCFNYPEGQFYEATGMNATGDFLFLSSWDGFAYYETLVEDCPFETSDLPADARVYLDTIRSLPNPVSASQTSMLEMRWPSELEGQMPGTVDVSVFDAGGRSVYSTRLERGAGDGVLRTELPNSLAAGIYKVRASAHDVVLTGSITVVR</sequence>
<dbReference type="EMBL" id="JAGQHS010000257">
    <property type="protein sequence ID" value="MCA9759060.1"/>
    <property type="molecule type" value="Genomic_DNA"/>
</dbReference>
<dbReference type="AlphaFoldDB" id="A0A956NKX9"/>
<reference evidence="1" key="1">
    <citation type="submission" date="2020-04" db="EMBL/GenBank/DDBJ databases">
        <authorList>
            <person name="Zhang T."/>
        </authorList>
    </citation>
    <scope>NUCLEOTIDE SEQUENCE</scope>
    <source>
        <strain evidence="1">HKST-UBA02</strain>
    </source>
</reference>
<name>A0A956NKX9_UNCEI</name>
<reference evidence="1" key="2">
    <citation type="journal article" date="2021" name="Microbiome">
        <title>Successional dynamics and alternative stable states in a saline activated sludge microbial community over 9 years.</title>
        <authorList>
            <person name="Wang Y."/>
            <person name="Ye J."/>
            <person name="Ju F."/>
            <person name="Liu L."/>
            <person name="Boyd J.A."/>
            <person name="Deng Y."/>
            <person name="Parks D.H."/>
            <person name="Jiang X."/>
            <person name="Yin X."/>
            <person name="Woodcroft B.J."/>
            <person name="Tyson G.W."/>
            <person name="Hugenholtz P."/>
            <person name="Polz M.F."/>
            <person name="Zhang T."/>
        </authorList>
    </citation>
    <scope>NUCLEOTIDE SEQUENCE</scope>
    <source>
        <strain evidence="1">HKST-UBA02</strain>
    </source>
</reference>
<organism evidence="1 2">
    <name type="scientific">Eiseniibacteriota bacterium</name>
    <dbReference type="NCBI Taxonomy" id="2212470"/>
    <lineage>
        <taxon>Bacteria</taxon>
        <taxon>Candidatus Eiseniibacteriota</taxon>
    </lineage>
</organism>
<evidence type="ECO:0000313" key="1">
    <source>
        <dbReference type="EMBL" id="MCA9759060.1"/>
    </source>
</evidence>
<proteinExistence type="predicted"/>
<comment type="caution">
    <text evidence="1">The sequence shown here is derived from an EMBL/GenBank/DDBJ whole genome shotgun (WGS) entry which is preliminary data.</text>
</comment>
<evidence type="ECO:0000313" key="2">
    <source>
        <dbReference type="Proteomes" id="UP000739538"/>
    </source>
</evidence>